<sequence>LIRNLATEREAKVIRAETEITSKAQRNATEEDDPAATEPIEGGPKTSEVPPDDIPRNKLLSEVDISSALTKDQHRQLEAIVLSNEQAFGLDGRLGNYPSKVEIQMKPGTTPISLPPFPASPAKREIIDKQMNAWIELGVIEPSKSPWAAPVFIVYRNGK</sequence>
<feature type="non-terminal residue" evidence="2">
    <location>
        <position position="159"/>
    </location>
</feature>
<dbReference type="SUPFAM" id="SSF56672">
    <property type="entry name" value="DNA/RNA polymerases"/>
    <property type="match status" value="1"/>
</dbReference>
<evidence type="ECO:0000313" key="3">
    <source>
        <dbReference type="Proteomes" id="UP000027222"/>
    </source>
</evidence>
<dbReference type="HOGENOM" id="CLU_1664884_0_0_1"/>
<proteinExistence type="predicted"/>
<dbReference type="EMBL" id="KL142411">
    <property type="protein sequence ID" value="KDR68033.1"/>
    <property type="molecule type" value="Genomic_DNA"/>
</dbReference>
<dbReference type="Gene3D" id="3.10.10.10">
    <property type="entry name" value="HIV Type 1 Reverse Transcriptase, subunit A, domain 1"/>
    <property type="match status" value="1"/>
</dbReference>
<accession>A0A067SMP7</accession>
<keyword evidence="3" id="KW-1185">Reference proteome</keyword>
<dbReference type="OrthoDB" id="6776860at2759"/>
<name>A0A067SMP7_GALM3</name>
<dbReference type="STRING" id="685588.A0A067SMP7"/>
<gene>
    <name evidence="2" type="ORF">GALMADRAFT_23457</name>
</gene>
<dbReference type="AlphaFoldDB" id="A0A067SMP7"/>
<dbReference type="InterPro" id="IPR043502">
    <property type="entry name" value="DNA/RNA_pol_sf"/>
</dbReference>
<evidence type="ECO:0000256" key="1">
    <source>
        <dbReference type="SAM" id="MobiDB-lite"/>
    </source>
</evidence>
<reference evidence="3" key="1">
    <citation type="journal article" date="2014" name="Proc. Natl. Acad. Sci. U.S.A.">
        <title>Extensive sampling of basidiomycete genomes demonstrates inadequacy of the white-rot/brown-rot paradigm for wood decay fungi.</title>
        <authorList>
            <person name="Riley R."/>
            <person name="Salamov A.A."/>
            <person name="Brown D.W."/>
            <person name="Nagy L.G."/>
            <person name="Floudas D."/>
            <person name="Held B.W."/>
            <person name="Levasseur A."/>
            <person name="Lombard V."/>
            <person name="Morin E."/>
            <person name="Otillar R."/>
            <person name="Lindquist E.A."/>
            <person name="Sun H."/>
            <person name="LaButti K.M."/>
            <person name="Schmutz J."/>
            <person name="Jabbour D."/>
            <person name="Luo H."/>
            <person name="Baker S.E."/>
            <person name="Pisabarro A.G."/>
            <person name="Walton J.D."/>
            <person name="Blanchette R.A."/>
            <person name="Henrissat B."/>
            <person name="Martin F."/>
            <person name="Cullen D."/>
            <person name="Hibbett D.S."/>
            <person name="Grigoriev I.V."/>
        </authorList>
    </citation>
    <scope>NUCLEOTIDE SEQUENCE [LARGE SCALE GENOMIC DNA]</scope>
    <source>
        <strain evidence="3">CBS 339.88</strain>
    </source>
</reference>
<dbReference type="Proteomes" id="UP000027222">
    <property type="component" value="Unassembled WGS sequence"/>
</dbReference>
<evidence type="ECO:0000313" key="2">
    <source>
        <dbReference type="EMBL" id="KDR68033.1"/>
    </source>
</evidence>
<organism evidence="2 3">
    <name type="scientific">Galerina marginata (strain CBS 339.88)</name>
    <dbReference type="NCBI Taxonomy" id="685588"/>
    <lineage>
        <taxon>Eukaryota</taxon>
        <taxon>Fungi</taxon>
        <taxon>Dikarya</taxon>
        <taxon>Basidiomycota</taxon>
        <taxon>Agaricomycotina</taxon>
        <taxon>Agaricomycetes</taxon>
        <taxon>Agaricomycetidae</taxon>
        <taxon>Agaricales</taxon>
        <taxon>Agaricineae</taxon>
        <taxon>Strophariaceae</taxon>
        <taxon>Galerina</taxon>
    </lineage>
</organism>
<protein>
    <recommendedName>
        <fullName evidence="4">Reverse transcriptase domain-containing protein</fullName>
    </recommendedName>
</protein>
<feature type="region of interest" description="Disordered" evidence="1">
    <location>
        <begin position="16"/>
        <end position="56"/>
    </location>
</feature>
<feature type="non-terminal residue" evidence="2">
    <location>
        <position position="1"/>
    </location>
</feature>
<evidence type="ECO:0008006" key="4">
    <source>
        <dbReference type="Google" id="ProtNLM"/>
    </source>
</evidence>